<feature type="compositionally biased region" description="Polar residues" evidence="1">
    <location>
        <begin position="1"/>
        <end position="21"/>
    </location>
</feature>
<dbReference type="AlphaFoldDB" id="A0A9N9EMQ4"/>
<feature type="region of interest" description="Disordered" evidence="1">
    <location>
        <begin position="1"/>
        <end position="24"/>
    </location>
</feature>
<gene>
    <name evidence="2" type="ORF">PBRASI_LOCUS11780</name>
</gene>
<keyword evidence="3" id="KW-1185">Reference proteome</keyword>
<evidence type="ECO:0000256" key="1">
    <source>
        <dbReference type="SAM" id="MobiDB-lite"/>
    </source>
</evidence>
<proteinExistence type="predicted"/>
<reference evidence="2" key="1">
    <citation type="submission" date="2021-06" db="EMBL/GenBank/DDBJ databases">
        <authorList>
            <person name="Kallberg Y."/>
            <person name="Tangrot J."/>
            <person name="Rosling A."/>
        </authorList>
    </citation>
    <scope>NUCLEOTIDE SEQUENCE</scope>
    <source>
        <strain evidence="2">BR232B</strain>
    </source>
</reference>
<protein>
    <submittedName>
        <fullName evidence="2">2369_t:CDS:1</fullName>
    </submittedName>
</protein>
<accession>A0A9N9EMQ4</accession>
<comment type="caution">
    <text evidence="2">The sequence shown here is derived from an EMBL/GenBank/DDBJ whole genome shotgun (WGS) entry which is preliminary data.</text>
</comment>
<dbReference type="EMBL" id="CAJVPI010006852">
    <property type="protein sequence ID" value="CAG8680513.1"/>
    <property type="molecule type" value="Genomic_DNA"/>
</dbReference>
<organism evidence="2 3">
    <name type="scientific">Paraglomus brasilianum</name>
    <dbReference type="NCBI Taxonomy" id="144538"/>
    <lineage>
        <taxon>Eukaryota</taxon>
        <taxon>Fungi</taxon>
        <taxon>Fungi incertae sedis</taxon>
        <taxon>Mucoromycota</taxon>
        <taxon>Glomeromycotina</taxon>
        <taxon>Glomeromycetes</taxon>
        <taxon>Paraglomerales</taxon>
        <taxon>Paraglomeraceae</taxon>
        <taxon>Paraglomus</taxon>
    </lineage>
</organism>
<feature type="non-terminal residue" evidence="2">
    <location>
        <position position="72"/>
    </location>
</feature>
<evidence type="ECO:0000313" key="2">
    <source>
        <dbReference type="EMBL" id="CAG8680513.1"/>
    </source>
</evidence>
<evidence type="ECO:0000313" key="3">
    <source>
        <dbReference type="Proteomes" id="UP000789739"/>
    </source>
</evidence>
<dbReference type="OrthoDB" id="2421714at2759"/>
<dbReference type="Proteomes" id="UP000789739">
    <property type="component" value="Unassembled WGS sequence"/>
</dbReference>
<name>A0A9N9EMQ4_9GLOM</name>
<sequence>MANGATYTEDANNNCENQSQPLKRKYDPTDFCEMTRFVLELLKEVETKEGTKQKIMKLALREDEYITQIWRA</sequence>